<dbReference type="PRINTS" id="PR00118">
    <property type="entry name" value="BLACTAMASEA"/>
</dbReference>
<evidence type="ECO:0000256" key="6">
    <source>
        <dbReference type="RuleBase" id="RU361140"/>
    </source>
</evidence>
<dbReference type="InterPro" id="IPR045155">
    <property type="entry name" value="Beta-lactam_cat"/>
</dbReference>
<keyword evidence="9" id="KW-1185">Reference proteome</keyword>
<evidence type="ECO:0000256" key="2">
    <source>
        <dbReference type="ARBA" id="ARBA00009009"/>
    </source>
</evidence>
<evidence type="ECO:0000313" key="9">
    <source>
        <dbReference type="Proteomes" id="UP000318681"/>
    </source>
</evidence>
<comment type="caution">
    <text evidence="8">The sequence shown here is derived from an EMBL/GenBank/DDBJ whole genome shotgun (WGS) entry which is preliminary data.</text>
</comment>
<dbReference type="EC" id="3.5.2.6" evidence="3 6"/>
<feature type="domain" description="Beta-lactamase class A catalytic" evidence="7">
    <location>
        <begin position="50"/>
        <end position="265"/>
    </location>
</feature>
<dbReference type="Gene3D" id="3.40.710.10">
    <property type="entry name" value="DD-peptidase/beta-lactamase superfamily"/>
    <property type="match status" value="1"/>
</dbReference>
<dbReference type="GO" id="GO:0046677">
    <property type="term" value="P:response to antibiotic"/>
    <property type="evidence" value="ECO:0007669"/>
    <property type="project" value="UniProtKB-UniRule"/>
</dbReference>
<keyword evidence="5 6" id="KW-0046">Antibiotic resistance</keyword>
<dbReference type="GO" id="GO:0030655">
    <property type="term" value="P:beta-lactam antibiotic catabolic process"/>
    <property type="evidence" value="ECO:0007669"/>
    <property type="project" value="InterPro"/>
</dbReference>
<dbReference type="GO" id="GO:0008800">
    <property type="term" value="F:beta-lactamase activity"/>
    <property type="evidence" value="ECO:0007669"/>
    <property type="project" value="UniProtKB-UniRule"/>
</dbReference>
<dbReference type="Proteomes" id="UP000318681">
    <property type="component" value="Unassembled WGS sequence"/>
</dbReference>
<comment type="catalytic activity">
    <reaction evidence="1 6">
        <text>a beta-lactam + H2O = a substituted beta-amino acid</text>
        <dbReference type="Rhea" id="RHEA:20401"/>
        <dbReference type="ChEBI" id="CHEBI:15377"/>
        <dbReference type="ChEBI" id="CHEBI:35627"/>
        <dbReference type="ChEBI" id="CHEBI:140347"/>
        <dbReference type="EC" id="3.5.2.6"/>
    </reaction>
</comment>
<dbReference type="OrthoDB" id="9784149at2"/>
<evidence type="ECO:0000256" key="1">
    <source>
        <dbReference type="ARBA" id="ARBA00001526"/>
    </source>
</evidence>
<dbReference type="PANTHER" id="PTHR35333:SF3">
    <property type="entry name" value="BETA-LACTAMASE-TYPE TRANSPEPTIDASE FOLD CONTAINING PROTEIN"/>
    <property type="match status" value="1"/>
</dbReference>
<keyword evidence="4 6" id="KW-0378">Hydrolase</keyword>
<proteinExistence type="inferred from homology"/>
<evidence type="ECO:0000256" key="5">
    <source>
        <dbReference type="ARBA" id="ARBA00023251"/>
    </source>
</evidence>
<dbReference type="InterPro" id="IPR000871">
    <property type="entry name" value="Beta-lactam_class-A"/>
</dbReference>
<dbReference type="AlphaFoldDB" id="A0A558R7B6"/>
<accession>A0A558R7B6</accession>
<gene>
    <name evidence="8" type="primary">bla</name>
    <name evidence="8" type="ORF">FOY91_07440</name>
</gene>
<dbReference type="InterPro" id="IPR012338">
    <property type="entry name" value="Beta-lactam/transpept-like"/>
</dbReference>
<dbReference type="Pfam" id="PF13354">
    <property type="entry name" value="Beta-lactamase2"/>
    <property type="match status" value="1"/>
</dbReference>
<dbReference type="PROSITE" id="PS00146">
    <property type="entry name" value="BETA_LACTAMASE_A"/>
    <property type="match status" value="1"/>
</dbReference>
<sequence>MPVAAARMGRRAMLAGLFVSPLVGSAALARVPGLTARLATIEATTGGRLGVAMLDTATGEAAGYRADERFPMCSTFKLLVAAMTLHRAGRLPGTLDAIVPYGAADLIAHSPVTARHVATGLTVRALCHATMTESDNAAANLLLARLGGPAALTRFVRGLGDRVTRLDRIEPVLNEARPGDPRDTTSPAAMLATMHRLLLGPVLSTPGRATLTGWLVANRTGDTRLRAGVPTGWTVGDKTGAGENGTTCDIGIFWPPGRAPILMTAYLTGATVPTEARNAALAAAARAVIAALPPPGGRG</sequence>
<dbReference type="PANTHER" id="PTHR35333">
    <property type="entry name" value="BETA-LACTAMASE"/>
    <property type="match status" value="1"/>
</dbReference>
<name>A0A558R7B6_9SPHN</name>
<protein>
    <recommendedName>
        <fullName evidence="3 6">Beta-lactamase</fullName>
        <ecNumber evidence="3 6">3.5.2.6</ecNumber>
    </recommendedName>
</protein>
<dbReference type="SUPFAM" id="SSF56601">
    <property type="entry name" value="beta-lactamase/transpeptidase-like"/>
    <property type="match status" value="1"/>
</dbReference>
<reference evidence="8 9" key="1">
    <citation type="submission" date="2019-07" db="EMBL/GenBank/DDBJ databases">
        <title>Sphingomonas solaris sp. nov., isolated from a solar panel from Boston, Massachusetts.</title>
        <authorList>
            <person name="Tanner K."/>
            <person name="Pascual J."/>
            <person name="Mancuso C."/>
            <person name="Pereto J."/>
            <person name="Khalil A."/>
            <person name="Vilanova C."/>
        </authorList>
    </citation>
    <scope>NUCLEOTIDE SEQUENCE [LARGE SCALE GENOMIC DNA]</scope>
    <source>
        <strain evidence="8 9">R4DWN</strain>
    </source>
</reference>
<evidence type="ECO:0000256" key="3">
    <source>
        <dbReference type="ARBA" id="ARBA00012865"/>
    </source>
</evidence>
<dbReference type="NCBIfam" id="NF033103">
    <property type="entry name" value="bla_class_A"/>
    <property type="match status" value="1"/>
</dbReference>
<dbReference type="EMBL" id="VNIM01000022">
    <property type="protein sequence ID" value="TVV75274.1"/>
    <property type="molecule type" value="Genomic_DNA"/>
</dbReference>
<organism evidence="8 9">
    <name type="scientific">Alterirhizorhabdus solaris</name>
    <dbReference type="NCBI Taxonomy" id="2529389"/>
    <lineage>
        <taxon>Bacteria</taxon>
        <taxon>Pseudomonadati</taxon>
        <taxon>Pseudomonadota</taxon>
        <taxon>Alphaproteobacteria</taxon>
        <taxon>Sphingomonadales</taxon>
        <taxon>Rhizorhabdaceae</taxon>
        <taxon>Alterirhizorhabdus</taxon>
    </lineage>
</organism>
<dbReference type="InterPro" id="IPR023650">
    <property type="entry name" value="Beta-lactam_class-A_AS"/>
</dbReference>
<evidence type="ECO:0000259" key="7">
    <source>
        <dbReference type="Pfam" id="PF13354"/>
    </source>
</evidence>
<evidence type="ECO:0000256" key="4">
    <source>
        <dbReference type="ARBA" id="ARBA00022801"/>
    </source>
</evidence>
<comment type="similarity">
    <text evidence="2 6">Belongs to the class-A beta-lactamase family.</text>
</comment>
<evidence type="ECO:0000313" key="8">
    <source>
        <dbReference type="EMBL" id="TVV75274.1"/>
    </source>
</evidence>